<proteinExistence type="predicted"/>
<gene>
    <name evidence="1" type="ORF">LOY88_003083</name>
</gene>
<organism evidence="1">
    <name type="scientific">Ophidiomyces ophidiicola</name>
    <dbReference type="NCBI Taxonomy" id="1387563"/>
    <lineage>
        <taxon>Eukaryota</taxon>
        <taxon>Fungi</taxon>
        <taxon>Dikarya</taxon>
        <taxon>Ascomycota</taxon>
        <taxon>Pezizomycotina</taxon>
        <taxon>Eurotiomycetes</taxon>
        <taxon>Eurotiomycetidae</taxon>
        <taxon>Onygenales</taxon>
        <taxon>Onygenaceae</taxon>
        <taxon>Ophidiomyces</taxon>
    </lineage>
</organism>
<protein>
    <submittedName>
        <fullName evidence="1">Uncharacterized protein</fullName>
    </submittedName>
</protein>
<dbReference type="EMBL" id="JALBCA010000039">
    <property type="protein sequence ID" value="KAI2387394.1"/>
    <property type="molecule type" value="Genomic_DNA"/>
</dbReference>
<evidence type="ECO:0000313" key="1">
    <source>
        <dbReference type="EMBL" id="KAI2387394.1"/>
    </source>
</evidence>
<reference evidence="1" key="1">
    <citation type="journal article" date="2022" name="bioRxiv">
        <title>Population genetic analysis of Ophidiomyces ophidiicola, the causative agent of snake fungal disease, indicates recent introductions to the USA.</title>
        <authorList>
            <person name="Ladner J.T."/>
            <person name="Palmer J.M."/>
            <person name="Ettinger C.L."/>
            <person name="Stajich J.E."/>
            <person name="Farrell T.M."/>
            <person name="Glorioso B.M."/>
            <person name="Lawson B."/>
            <person name="Price S.J."/>
            <person name="Stengle A.G."/>
            <person name="Grear D.A."/>
            <person name="Lorch J.M."/>
        </authorList>
    </citation>
    <scope>NUCLEOTIDE SEQUENCE</scope>
    <source>
        <strain evidence="1">NWHC 24266-5</strain>
    </source>
</reference>
<accession>A0ACB8V0F0</accession>
<sequence length="361" mass="41165">MGQYFRLIAPRRREVLSWHGKLGEILFDGSASELVTLFARPVLPLNDTEEEPENKAVAVQGAVVPQKRRRESGSEPSHSQEYQQEKAARCRLLEVPAEIKYIIFDFLNIQDVFLLGITCKQLWAMTKPIFQRHFAAYLGTWAGTPIVCAGDETDRGRDAAYPHGLLSKDDLDELHEGLDVEELEHDLEEYAEKPVNLFSIAHARYDFTEGYISFPQDLLGIALDCKRPYPEDRLRVANPRPSSFYPPDQEWVLRNLTTQEFVRPTAIALNEKYISGPYIRLLGYGEVILSRICWSTSDSTSMCWEGIHQGVWAGHALDIVPSTYLDRGGPWKDISDDVAMDIAEIWKSEYGDDWRNILSKN</sequence>
<name>A0ACB8V0F0_9EURO</name>
<comment type="caution">
    <text evidence="1">The sequence shown here is derived from an EMBL/GenBank/DDBJ whole genome shotgun (WGS) entry which is preliminary data.</text>
</comment>